<name>A0A0V1CRY4_TRIPS</name>
<dbReference type="EMBL" id="JYDR01003727">
    <property type="protein sequence ID" value="KRY52036.1"/>
    <property type="molecule type" value="Genomic_DNA"/>
</dbReference>
<evidence type="ECO:0000313" key="2">
    <source>
        <dbReference type="Proteomes" id="UP000054632"/>
    </source>
</evidence>
<proteinExistence type="predicted"/>
<reference evidence="1 2" key="1">
    <citation type="submission" date="2015-01" db="EMBL/GenBank/DDBJ databases">
        <title>Evolution of Trichinella species and genotypes.</title>
        <authorList>
            <person name="Korhonen P.K."/>
            <person name="Edoardo P."/>
            <person name="Giuseppe L.R."/>
            <person name="Gasser R.B."/>
        </authorList>
    </citation>
    <scope>NUCLEOTIDE SEQUENCE [LARGE SCALE GENOMIC DNA]</scope>
    <source>
        <strain evidence="1">ISS13</strain>
    </source>
</reference>
<evidence type="ECO:0000313" key="1">
    <source>
        <dbReference type="EMBL" id="KRY52036.1"/>
    </source>
</evidence>
<gene>
    <name evidence="1" type="ORF">T4A_2538</name>
</gene>
<protein>
    <submittedName>
        <fullName evidence="1">Uncharacterized protein</fullName>
    </submittedName>
</protein>
<sequence>MISKIVSSLYVIFNDKCKRNWVTGILQCIE</sequence>
<accession>A0A0V1CRY4</accession>
<organism evidence="1 2">
    <name type="scientific">Trichinella pseudospiralis</name>
    <name type="common">Parasitic roundworm</name>
    <dbReference type="NCBI Taxonomy" id="6337"/>
    <lineage>
        <taxon>Eukaryota</taxon>
        <taxon>Metazoa</taxon>
        <taxon>Ecdysozoa</taxon>
        <taxon>Nematoda</taxon>
        <taxon>Enoplea</taxon>
        <taxon>Dorylaimia</taxon>
        <taxon>Trichinellida</taxon>
        <taxon>Trichinellidae</taxon>
        <taxon>Trichinella</taxon>
    </lineage>
</organism>
<dbReference type="Proteomes" id="UP000054632">
    <property type="component" value="Unassembled WGS sequence"/>
</dbReference>
<comment type="caution">
    <text evidence="1">The sequence shown here is derived from an EMBL/GenBank/DDBJ whole genome shotgun (WGS) entry which is preliminary data.</text>
</comment>
<dbReference type="AlphaFoldDB" id="A0A0V1CRY4"/>